<reference evidence="1 2" key="1">
    <citation type="journal article" date="1998" name="Science">
        <title>Genome sequence of the nematode C. elegans: a platform for investigating biology.</title>
        <authorList>
            <consortium name="The C. elegans sequencing consortium"/>
            <person name="Sulson J.E."/>
            <person name="Waterston R."/>
        </authorList>
    </citation>
    <scope>NUCLEOTIDE SEQUENCE [LARGE SCALE GENOMIC DNA]</scope>
    <source>
        <strain evidence="1 2">Bristol N2</strain>
    </source>
</reference>
<dbReference type="OrthoDB" id="5799199at2759"/>
<keyword evidence="4" id="KW-1267">Proteomics identification</keyword>
<proteinExistence type="evidence at protein level"/>
<dbReference type="AlphaFoldDB" id="A0A0K3AY51"/>
<evidence type="ECO:0000313" key="2">
    <source>
        <dbReference type="Proteomes" id="UP000001940"/>
    </source>
</evidence>
<dbReference type="AGR" id="WB:WBGene00020390"/>
<dbReference type="WormBase" id="T10B5.4c">
    <property type="protein sequence ID" value="CE51022"/>
    <property type="gene ID" value="WBGene00020390"/>
</dbReference>
<evidence type="ECO:0007829" key="4">
    <source>
        <dbReference type="PeptideAtlas" id="A0A0K3AY51"/>
    </source>
</evidence>
<evidence type="ECO:0000313" key="3">
    <source>
        <dbReference type="WormBase" id="T10B5.4c"/>
    </source>
</evidence>
<organism evidence="1 2">
    <name type="scientific">Caenorhabditis elegans</name>
    <dbReference type="NCBI Taxonomy" id="6239"/>
    <lineage>
        <taxon>Eukaryota</taxon>
        <taxon>Metazoa</taxon>
        <taxon>Ecdysozoa</taxon>
        <taxon>Nematoda</taxon>
        <taxon>Chromadorea</taxon>
        <taxon>Rhabditida</taxon>
        <taxon>Rhabditina</taxon>
        <taxon>Rhabditomorpha</taxon>
        <taxon>Rhabditoidea</taxon>
        <taxon>Rhabditidae</taxon>
        <taxon>Peloderinae</taxon>
        <taxon>Caenorhabditis</taxon>
    </lineage>
</organism>
<dbReference type="ExpressionAtlas" id="A0A0K3AY51">
    <property type="expression patterns" value="baseline and differential"/>
</dbReference>
<sequence length="44" mass="4956">MPFSCFRNNGDVVFENLVDGGVSGKLMGKKLEKHANEEEEDDLR</sequence>
<accession>A0A0K3AY51</accession>
<keyword evidence="2" id="KW-1185">Reference proteome</keyword>
<name>A0A0K3AY51_CAEEL</name>
<gene>
    <name evidence="1" type="ORF">CELE_T10B5.4</name>
    <name evidence="1 3" type="ORF">T10B5.4</name>
</gene>
<dbReference type="EMBL" id="BX284605">
    <property type="protein sequence ID" value="CTQ86893.1"/>
    <property type="molecule type" value="Genomic_DNA"/>
</dbReference>
<evidence type="ECO:0000313" key="1">
    <source>
        <dbReference type="EMBL" id="CTQ86893.1"/>
    </source>
</evidence>
<dbReference type="Proteomes" id="UP000001940">
    <property type="component" value="Chromosome V"/>
</dbReference>
<dbReference type="Bgee" id="WBGene00020390">
    <property type="expression patterns" value="Expressed in pharyngeal muscle cell (C elegans) and 3 other cell types or tissues"/>
</dbReference>
<protein>
    <submittedName>
        <fullName evidence="1">N-acetyltransferase domain-containing protein</fullName>
    </submittedName>
</protein>